<dbReference type="PANTHER" id="PTHR43019">
    <property type="entry name" value="SERINE ENDOPROTEASE DEGS"/>
    <property type="match status" value="1"/>
</dbReference>
<dbReference type="EMBL" id="NQVE01000097">
    <property type="protein sequence ID" value="RAL48798.1"/>
    <property type="molecule type" value="Genomic_DNA"/>
</dbReference>
<evidence type="ECO:0000313" key="1">
    <source>
        <dbReference type="EMBL" id="RAL48798.1"/>
    </source>
</evidence>
<dbReference type="Gene3D" id="2.40.10.10">
    <property type="entry name" value="Trypsin-like serine proteases"/>
    <property type="match status" value="2"/>
</dbReference>
<gene>
    <name evidence="1" type="ORF">DM860_001118</name>
</gene>
<proteinExistence type="predicted"/>
<sequence length="285" mass="31535">MQSTSMPKGSTTIPESSDLLYLAKASVFVLKISGHFKKKKKAIYASGFSIGVDGVLMTCACVLTNIKSLKIEVRSLDEEGFNRTAKLVLLSTEWDLALLEVDRINSSASMTLAMDGSISEGEALFHIGHPHNFIGSFLTGRAAYSCVESVILPSDSCTCAKYACDPLDSTPRYRIMCHIWNDEVFAQFHGKEFQFEKNLHPHVPIIKCAGLSCEDGCLGGPVFNDRGKIVGMMVAQVHGYQISIHVTLLRFFVQRYIEQQNACSSSLDVKRKEPMEELVPKKKTL</sequence>
<keyword evidence="2" id="KW-1185">Reference proteome</keyword>
<evidence type="ECO:0000313" key="2">
    <source>
        <dbReference type="Proteomes" id="UP000249390"/>
    </source>
</evidence>
<name>A0A328DWE4_9ASTE</name>
<dbReference type="InterPro" id="IPR009003">
    <property type="entry name" value="Peptidase_S1_PA"/>
</dbReference>
<accession>A0A328DWE4</accession>
<dbReference type="InterPro" id="IPR043504">
    <property type="entry name" value="Peptidase_S1_PA_chymotrypsin"/>
</dbReference>
<organism evidence="1 2">
    <name type="scientific">Cuscuta australis</name>
    <dbReference type="NCBI Taxonomy" id="267555"/>
    <lineage>
        <taxon>Eukaryota</taxon>
        <taxon>Viridiplantae</taxon>
        <taxon>Streptophyta</taxon>
        <taxon>Embryophyta</taxon>
        <taxon>Tracheophyta</taxon>
        <taxon>Spermatophyta</taxon>
        <taxon>Magnoliopsida</taxon>
        <taxon>eudicotyledons</taxon>
        <taxon>Gunneridae</taxon>
        <taxon>Pentapetalae</taxon>
        <taxon>asterids</taxon>
        <taxon>lamiids</taxon>
        <taxon>Solanales</taxon>
        <taxon>Convolvulaceae</taxon>
        <taxon>Cuscuteae</taxon>
        <taxon>Cuscuta</taxon>
        <taxon>Cuscuta subgen. Grammica</taxon>
        <taxon>Cuscuta sect. Cleistogrammica</taxon>
    </lineage>
</organism>
<dbReference type="PANTHER" id="PTHR43019:SF48">
    <property type="entry name" value="PEPTIDASE S1, PA CLAN-RELATED"/>
    <property type="match status" value="1"/>
</dbReference>
<dbReference type="Pfam" id="PF13365">
    <property type="entry name" value="Trypsin_2"/>
    <property type="match status" value="1"/>
</dbReference>
<evidence type="ECO:0008006" key="3">
    <source>
        <dbReference type="Google" id="ProtNLM"/>
    </source>
</evidence>
<dbReference type="Proteomes" id="UP000249390">
    <property type="component" value="Unassembled WGS sequence"/>
</dbReference>
<dbReference type="AlphaFoldDB" id="A0A328DWE4"/>
<comment type="caution">
    <text evidence="1">The sequence shown here is derived from an EMBL/GenBank/DDBJ whole genome shotgun (WGS) entry which is preliminary data.</text>
</comment>
<reference evidence="1 2" key="1">
    <citation type="submission" date="2018-06" db="EMBL/GenBank/DDBJ databases">
        <title>The Genome of Cuscuta australis (Dodder) Provides Insight into the Evolution of Plant Parasitism.</title>
        <authorList>
            <person name="Liu H."/>
        </authorList>
    </citation>
    <scope>NUCLEOTIDE SEQUENCE [LARGE SCALE GENOMIC DNA]</scope>
    <source>
        <strain evidence="2">cv. Yunnan</strain>
        <tissue evidence="1">Vines</tissue>
    </source>
</reference>
<protein>
    <recommendedName>
        <fullName evidence="3">Peptidase S1 domain-containing protein</fullName>
    </recommendedName>
</protein>
<dbReference type="SUPFAM" id="SSF50494">
    <property type="entry name" value="Trypsin-like serine proteases"/>
    <property type="match status" value="1"/>
</dbReference>